<dbReference type="Pfam" id="PF07662">
    <property type="entry name" value="Nucleos_tra2_C"/>
    <property type="match status" value="1"/>
</dbReference>
<evidence type="ECO:0000256" key="6">
    <source>
        <dbReference type="ARBA" id="ARBA00023136"/>
    </source>
</evidence>
<feature type="transmembrane region" description="Helical" evidence="7">
    <location>
        <begin position="20"/>
        <end position="43"/>
    </location>
</feature>
<organism evidence="11 12">
    <name type="scientific">Strigops habroptila</name>
    <name type="common">Kakapo</name>
    <dbReference type="NCBI Taxonomy" id="2489341"/>
    <lineage>
        <taxon>Eukaryota</taxon>
        <taxon>Metazoa</taxon>
        <taxon>Chordata</taxon>
        <taxon>Craniata</taxon>
        <taxon>Vertebrata</taxon>
        <taxon>Euteleostomi</taxon>
        <taxon>Archelosauria</taxon>
        <taxon>Archosauria</taxon>
        <taxon>Dinosauria</taxon>
        <taxon>Saurischia</taxon>
        <taxon>Theropoda</taxon>
        <taxon>Coelurosauria</taxon>
        <taxon>Aves</taxon>
        <taxon>Neognathae</taxon>
        <taxon>Neoaves</taxon>
        <taxon>Telluraves</taxon>
        <taxon>Australaves</taxon>
        <taxon>Psittaciformes</taxon>
        <taxon>Psittacidae</taxon>
        <taxon>Strigops</taxon>
    </lineage>
</organism>
<feature type="transmembrane region" description="Helical" evidence="7">
    <location>
        <begin position="406"/>
        <end position="428"/>
    </location>
</feature>
<dbReference type="Proteomes" id="UP000472266">
    <property type="component" value="Chromosome 10"/>
</dbReference>
<dbReference type="PANTHER" id="PTHR10590">
    <property type="entry name" value="SODIUM/NUCLEOSIDE COTRANSPORTER"/>
    <property type="match status" value="1"/>
</dbReference>
<evidence type="ECO:0000259" key="9">
    <source>
        <dbReference type="Pfam" id="PF07662"/>
    </source>
</evidence>
<feature type="domain" description="Concentrative nucleoside transporter N-terminal" evidence="8">
    <location>
        <begin position="171"/>
        <end position="243"/>
    </location>
</feature>
<feature type="transmembrane region" description="Helical" evidence="7">
    <location>
        <begin position="89"/>
        <end position="111"/>
    </location>
</feature>
<evidence type="ECO:0000259" key="8">
    <source>
        <dbReference type="Pfam" id="PF01773"/>
    </source>
</evidence>
<dbReference type="GO" id="GO:0005886">
    <property type="term" value="C:plasma membrane"/>
    <property type="evidence" value="ECO:0007669"/>
    <property type="project" value="UniProtKB-SubCell"/>
</dbReference>
<evidence type="ECO:0000259" key="10">
    <source>
        <dbReference type="Pfam" id="PF07670"/>
    </source>
</evidence>
<accession>A0A672UPS7</accession>
<feature type="transmembrane region" description="Helical" evidence="7">
    <location>
        <begin position="229"/>
        <end position="246"/>
    </location>
</feature>
<evidence type="ECO:0000256" key="3">
    <source>
        <dbReference type="ARBA" id="ARBA00022475"/>
    </source>
</evidence>
<feature type="transmembrane region" description="Helical" evidence="7">
    <location>
        <begin position="326"/>
        <end position="348"/>
    </location>
</feature>
<dbReference type="InterPro" id="IPR008276">
    <property type="entry name" value="C_nuclsd_transpt"/>
</dbReference>
<dbReference type="InterPro" id="IPR011657">
    <property type="entry name" value="CNT_C_dom"/>
</dbReference>
<reference evidence="11" key="3">
    <citation type="submission" date="2025-09" db="UniProtKB">
        <authorList>
            <consortium name="Ensembl"/>
        </authorList>
    </citation>
    <scope>IDENTIFICATION</scope>
</reference>
<feature type="transmembrane region" description="Helical" evidence="7">
    <location>
        <begin position="167"/>
        <end position="183"/>
    </location>
</feature>
<feature type="transmembrane region" description="Helical" evidence="7">
    <location>
        <begin position="64"/>
        <end position="83"/>
    </location>
</feature>
<sequence length="609" mass="67039">MARLSTMLLLQAPSSHDLAPLSWVGFIFRIHFLCLSSLWHVTLPRKAVQPASKAKRFCKAYAKVLRRVILGLLGLAYLCYFIAACWLNFQRALALVVMTAVVVFFICWNLFKKHCGAKLLPFVSCSPQRDIVSVTVWDFLCRLLWVALLGGLITWLALDTAKNPEQLISLAGFCFLVLFLFACSKHHSAVSWRAVFWGLGLEFIFGLFILRTTPGIQAFQWLGDQVQFFLGYTTAGSSFVFGNTLIEEVFAFQTLPIVVFFSCVMSILYYLGIMQWLIVKISWILQVSMGTTSTETLSVAGNIFVGQTEAPLLIRPYLADMTHSEIHTVMTGGFSTIAGSVMGAYISFGIDAASLIAASVMAAPCALAMSKLVYPEVEESKFKGKWTFWQNILEAASNGAAASVGLVANIAANLIAFLAALEFINAALRWFGEMVDIEGLSFQVICSYVLMPVAFLMGADWADAPLVAELLGMKIFLNEFVAYQQLATYKKNRLSGLEEWDRSRKQWISVRAESITTFALCGFANFSSIGIMLGGLASMAPQRKGDLASIVLRALLTGACVSMLNACLAGLLHVPTEVGDCVTFLSTANFSSTSYTMYTCCKQLFARWV</sequence>
<feature type="transmembrane region" description="Helical" evidence="7">
    <location>
        <begin position="190"/>
        <end position="209"/>
    </location>
</feature>
<feature type="transmembrane region" description="Helical" evidence="7">
    <location>
        <begin position="258"/>
        <end position="279"/>
    </location>
</feature>
<comment type="subcellular location">
    <subcellularLocation>
        <location evidence="1">Cell membrane</location>
        <topology evidence="1">Multi-pass membrane protein</topology>
    </subcellularLocation>
</comment>
<evidence type="ECO:0000256" key="1">
    <source>
        <dbReference type="ARBA" id="ARBA00004651"/>
    </source>
</evidence>
<evidence type="ECO:0000256" key="2">
    <source>
        <dbReference type="ARBA" id="ARBA00009033"/>
    </source>
</evidence>
<reference evidence="11 12" key="1">
    <citation type="submission" date="2019-11" db="EMBL/GenBank/DDBJ databases">
        <title>Strigops habroptila (kakapo) genome, bStrHab1, primary haplotype, v2.</title>
        <authorList>
            <person name="Jarvis E.D."/>
            <person name="Howard J."/>
            <person name="Rhie A."/>
            <person name="Phillippy A."/>
            <person name="Korlach J."/>
            <person name="Digby A."/>
            <person name="Iorns D."/>
            <person name="Eason D."/>
            <person name="Robertson B."/>
            <person name="Raemaekers T."/>
            <person name="Howe K."/>
            <person name="Lewin H."/>
            <person name="Damas J."/>
            <person name="Hastie A."/>
            <person name="Tracey A."/>
            <person name="Chow W."/>
            <person name="Fedrigo O."/>
        </authorList>
    </citation>
    <scope>NUCLEOTIDE SEQUENCE [LARGE SCALE GENOMIC DNA]</scope>
</reference>
<dbReference type="InterPro" id="IPR011642">
    <property type="entry name" value="Gate_dom"/>
</dbReference>
<feature type="transmembrane region" description="Helical" evidence="7">
    <location>
        <begin position="131"/>
        <end position="155"/>
    </location>
</feature>
<dbReference type="InterPro" id="IPR002668">
    <property type="entry name" value="CNT_N_dom"/>
</dbReference>
<evidence type="ECO:0000256" key="5">
    <source>
        <dbReference type="ARBA" id="ARBA00022989"/>
    </source>
</evidence>
<dbReference type="Pfam" id="PF01773">
    <property type="entry name" value="Nucleos_tra2_N"/>
    <property type="match status" value="1"/>
</dbReference>
<evidence type="ECO:0000256" key="4">
    <source>
        <dbReference type="ARBA" id="ARBA00022692"/>
    </source>
</evidence>
<keyword evidence="6 7" id="KW-0472">Membrane</keyword>
<keyword evidence="5 7" id="KW-1133">Transmembrane helix</keyword>
<feature type="transmembrane region" description="Helical" evidence="7">
    <location>
        <begin position="440"/>
        <end position="459"/>
    </location>
</feature>
<dbReference type="PANTHER" id="PTHR10590:SF11">
    <property type="entry name" value="SODIUM_NUCLEOSIDE COTRANSPORTER 2"/>
    <property type="match status" value="1"/>
</dbReference>
<keyword evidence="12" id="KW-1185">Reference proteome</keyword>
<feature type="transmembrane region" description="Helical" evidence="7">
    <location>
        <begin position="355"/>
        <end position="374"/>
    </location>
</feature>
<name>A0A672UPS7_STRHB</name>
<comment type="similarity">
    <text evidence="2 7">Belongs to the concentrative nucleoside transporter (CNT) (TC 2.A.41) family.</text>
</comment>
<dbReference type="GO" id="GO:0005415">
    <property type="term" value="F:nucleoside:sodium symporter activity"/>
    <property type="evidence" value="ECO:0007669"/>
    <property type="project" value="TreeGrafter"/>
</dbReference>
<feature type="domain" description="Nucleoside transporter/FeoB GTPase Gate" evidence="10">
    <location>
        <begin position="252"/>
        <end position="349"/>
    </location>
</feature>
<dbReference type="GeneTree" id="ENSGT00390000016025"/>
<feature type="transmembrane region" description="Helical" evidence="7">
    <location>
        <begin position="550"/>
        <end position="572"/>
    </location>
</feature>
<dbReference type="Ensembl" id="ENSSHBT00005020836.1">
    <property type="protein sequence ID" value="ENSSHBP00005017450.1"/>
    <property type="gene ID" value="ENSSHBG00005015091.1"/>
</dbReference>
<dbReference type="Pfam" id="PF07670">
    <property type="entry name" value="Gate"/>
    <property type="match status" value="1"/>
</dbReference>
<evidence type="ECO:0000313" key="12">
    <source>
        <dbReference type="Proteomes" id="UP000472266"/>
    </source>
</evidence>
<dbReference type="NCBIfam" id="TIGR00804">
    <property type="entry name" value="nupC"/>
    <property type="match status" value="1"/>
</dbReference>
<reference evidence="11" key="2">
    <citation type="submission" date="2025-08" db="UniProtKB">
        <authorList>
            <consortium name="Ensembl"/>
        </authorList>
    </citation>
    <scope>IDENTIFICATION</scope>
</reference>
<gene>
    <name evidence="11" type="primary">LOC115613050</name>
</gene>
<protein>
    <recommendedName>
        <fullName evidence="7">Sodium/nucleoside cotransporter</fullName>
    </recommendedName>
</protein>
<feature type="transmembrane region" description="Helical" evidence="7">
    <location>
        <begin position="515"/>
        <end position="538"/>
    </location>
</feature>
<keyword evidence="4 7" id="KW-0812">Transmembrane</keyword>
<evidence type="ECO:0000256" key="7">
    <source>
        <dbReference type="RuleBase" id="RU362018"/>
    </source>
</evidence>
<feature type="domain" description="Concentrative nucleoside transporter C-terminal" evidence="9">
    <location>
        <begin position="355"/>
        <end position="570"/>
    </location>
</feature>
<evidence type="ECO:0000313" key="11">
    <source>
        <dbReference type="Ensembl" id="ENSSHBP00005017450.1"/>
    </source>
</evidence>
<proteinExistence type="inferred from homology"/>
<keyword evidence="3" id="KW-1003">Cell membrane</keyword>
<dbReference type="InterPro" id="IPR018270">
    <property type="entry name" value="C_nuclsd_transpt_met_bac"/>
</dbReference>
<keyword evidence="7" id="KW-0813">Transport</keyword>
<dbReference type="AlphaFoldDB" id="A0A672UPS7"/>